<name>A0ABN3M4E9_9ACTN</name>
<dbReference type="RefSeq" id="WP_344383925.1">
    <property type="nucleotide sequence ID" value="NZ_BAAATA010000018.1"/>
</dbReference>
<evidence type="ECO:0000313" key="2">
    <source>
        <dbReference type="EMBL" id="GAA2494164.1"/>
    </source>
</evidence>
<protein>
    <submittedName>
        <fullName evidence="2">Uncharacterized protein</fullName>
    </submittedName>
</protein>
<evidence type="ECO:0000256" key="1">
    <source>
        <dbReference type="SAM" id="MobiDB-lite"/>
    </source>
</evidence>
<organism evidence="2 3">
    <name type="scientific">Streptomyces thermolineatus</name>
    <dbReference type="NCBI Taxonomy" id="44033"/>
    <lineage>
        <taxon>Bacteria</taxon>
        <taxon>Bacillati</taxon>
        <taxon>Actinomycetota</taxon>
        <taxon>Actinomycetes</taxon>
        <taxon>Kitasatosporales</taxon>
        <taxon>Streptomycetaceae</taxon>
        <taxon>Streptomyces</taxon>
    </lineage>
</organism>
<comment type="caution">
    <text evidence="2">The sequence shown here is derived from an EMBL/GenBank/DDBJ whole genome shotgun (WGS) entry which is preliminary data.</text>
</comment>
<accession>A0ABN3M4E9</accession>
<gene>
    <name evidence="2" type="ORF">GCM10010406_32780</name>
</gene>
<reference evidence="2 3" key="1">
    <citation type="journal article" date="2019" name="Int. J. Syst. Evol. Microbiol.">
        <title>The Global Catalogue of Microorganisms (GCM) 10K type strain sequencing project: providing services to taxonomists for standard genome sequencing and annotation.</title>
        <authorList>
            <consortium name="The Broad Institute Genomics Platform"/>
            <consortium name="The Broad Institute Genome Sequencing Center for Infectious Disease"/>
            <person name="Wu L."/>
            <person name="Ma J."/>
        </authorList>
    </citation>
    <scope>NUCLEOTIDE SEQUENCE [LARGE SCALE GENOMIC DNA]</scope>
    <source>
        <strain evidence="2 3">JCM 6307</strain>
    </source>
</reference>
<evidence type="ECO:0000313" key="3">
    <source>
        <dbReference type="Proteomes" id="UP001501358"/>
    </source>
</evidence>
<dbReference type="EMBL" id="BAAATA010000018">
    <property type="protein sequence ID" value="GAA2494164.1"/>
    <property type="molecule type" value="Genomic_DNA"/>
</dbReference>
<proteinExistence type="predicted"/>
<feature type="region of interest" description="Disordered" evidence="1">
    <location>
        <begin position="1"/>
        <end position="26"/>
    </location>
</feature>
<sequence length="143" mass="15125">MYEPIRSKSVHSTSPSPEPPRRSREEELDIQLAGHLAALLTVTDELRASAPSPELDRAAEEIARRISGLRSGRAPARLGAQQFPSAAGGPAGAVDRVAELHRRAHTLAGRVLVVAASRQDTATAVLACRRMDAHEAEAAAVPA</sequence>
<dbReference type="Proteomes" id="UP001501358">
    <property type="component" value="Unassembled WGS sequence"/>
</dbReference>
<keyword evidence="3" id="KW-1185">Reference proteome</keyword>